<dbReference type="GO" id="GO:0016491">
    <property type="term" value="F:oxidoreductase activity"/>
    <property type="evidence" value="ECO:0007669"/>
    <property type="project" value="InterPro"/>
</dbReference>
<evidence type="ECO:0000259" key="3">
    <source>
        <dbReference type="Pfam" id="PF03358"/>
    </source>
</evidence>
<evidence type="ECO:0000256" key="1">
    <source>
        <dbReference type="ARBA" id="ARBA00022630"/>
    </source>
</evidence>
<gene>
    <name evidence="4" type="ORF">FYJ29_05325</name>
</gene>
<accession>A0A6L5XD39</accession>
<feature type="domain" description="NADPH-dependent FMN reductase-like" evidence="3">
    <location>
        <begin position="1"/>
        <end position="150"/>
    </location>
</feature>
<dbReference type="InterPro" id="IPR029039">
    <property type="entry name" value="Flavoprotein-like_sf"/>
</dbReference>
<dbReference type="SUPFAM" id="SSF52218">
    <property type="entry name" value="Flavoproteins"/>
    <property type="match status" value="1"/>
</dbReference>
<dbReference type="PANTHER" id="PTHR43278">
    <property type="entry name" value="NAD(P)H-DEPENDENT FMN-CONTAINING OXIDOREDUCTASE YWQN-RELATED"/>
    <property type="match status" value="1"/>
</dbReference>
<name>A0A6L5XD39_9BACT</name>
<dbReference type="Pfam" id="PF03358">
    <property type="entry name" value="FMN_red"/>
    <property type="match status" value="1"/>
</dbReference>
<dbReference type="EMBL" id="VULT01000006">
    <property type="protein sequence ID" value="MSS17183.1"/>
    <property type="molecule type" value="Genomic_DNA"/>
</dbReference>
<reference evidence="4 5" key="1">
    <citation type="submission" date="2019-08" db="EMBL/GenBank/DDBJ databases">
        <title>In-depth cultivation of the pig gut microbiome towards novel bacterial diversity and tailored functional studies.</title>
        <authorList>
            <person name="Wylensek D."/>
            <person name="Hitch T.C.A."/>
            <person name="Clavel T."/>
        </authorList>
    </citation>
    <scope>NUCLEOTIDE SEQUENCE [LARGE SCALE GENOMIC DNA]</scope>
    <source>
        <strain evidence="4 5">Oil-RF-744-WCA-WT-10</strain>
    </source>
</reference>
<dbReference type="PANTHER" id="PTHR43278:SF4">
    <property type="entry name" value="NAD(P)H-DEPENDENT FMN-CONTAINING OXIDOREDUCTASE YWQN-RELATED"/>
    <property type="match status" value="1"/>
</dbReference>
<dbReference type="Proteomes" id="UP000483362">
    <property type="component" value="Unassembled WGS sequence"/>
</dbReference>
<proteinExistence type="predicted"/>
<evidence type="ECO:0000313" key="5">
    <source>
        <dbReference type="Proteomes" id="UP000483362"/>
    </source>
</evidence>
<comment type="caution">
    <text evidence="4">The sequence shown here is derived from an EMBL/GenBank/DDBJ whole genome shotgun (WGS) entry which is preliminary data.</text>
</comment>
<keyword evidence="2" id="KW-0288">FMN</keyword>
<keyword evidence="1" id="KW-0285">Flavoprotein</keyword>
<sequence>MKVLLINGSPHVKGCTATALEEVAHTLNKCGIDTKTSWIGARPISGCVACNQCRTTGQCVFNNDMVNIVAAEASECDGFVFGSPVYYASPNGTLLSFMDRLFYSAAEKLEFKPAACIVSCRRGGATASFDVINKYFSINNMPIVTSQYWNQVHGNTPDEVRQDAEGLQTMRALARNMAWMLNCIEAGKARGLNHPELEPWQNTNFIR</sequence>
<dbReference type="Gene3D" id="3.40.50.360">
    <property type="match status" value="1"/>
</dbReference>
<dbReference type="RefSeq" id="WP_154326566.1">
    <property type="nucleotide sequence ID" value="NZ_CP045696.1"/>
</dbReference>
<keyword evidence="5" id="KW-1185">Reference proteome</keyword>
<evidence type="ECO:0000313" key="4">
    <source>
        <dbReference type="EMBL" id="MSS17183.1"/>
    </source>
</evidence>
<dbReference type="InterPro" id="IPR051796">
    <property type="entry name" value="ISF_SsuE-like"/>
</dbReference>
<evidence type="ECO:0000256" key="2">
    <source>
        <dbReference type="ARBA" id="ARBA00022643"/>
    </source>
</evidence>
<dbReference type="InterPro" id="IPR005025">
    <property type="entry name" value="FMN_Rdtase-like_dom"/>
</dbReference>
<protein>
    <submittedName>
        <fullName evidence="4">Flavodoxin family protein</fullName>
    </submittedName>
</protein>
<organism evidence="4 5">
    <name type="scientific">Sodaliphilus pleomorphus</name>
    <dbReference type="NCBI Taxonomy" id="2606626"/>
    <lineage>
        <taxon>Bacteria</taxon>
        <taxon>Pseudomonadati</taxon>
        <taxon>Bacteroidota</taxon>
        <taxon>Bacteroidia</taxon>
        <taxon>Bacteroidales</taxon>
        <taxon>Muribaculaceae</taxon>
        <taxon>Sodaliphilus</taxon>
    </lineage>
</organism>
<dbReference type="AlphaFoldDB" id="A0A6L5XD39"/>